<protein>
    <recommendedName>
        <fullName evidence="3">Nocturnin</fullName>
    </recommendedName>
</protein>
<proteinExistence type="inferred from homology"/>
<dbReference type="InterPro" id="IPR036691">
    <property type="entry name" value="Endo/exonu/phosph_ase_sf"/>
</dbReference>
<dbReference type="Proteomes" id="UP000677803">
    <property type="component" value="Unassembled WGS sequence"/>
</dbReference>
<accession>A0A8S4BJ57</accession>
<name>A0A8S4BJ57_9TELE</name>
<feature type="compositionally biased region" description="Gly residues" evidence="4">
    <location>
        <begin position="231"/>
        <end position="247"/>
    </location>
</feature>
<dbReference type="PANTHER" id="PTHR12121">
    <property type="entry name" value="CARBON CATABOLITE REPRESSOR PROTEIN 4"/>
    <property type="match status" value="1"/>
</dbReference>
<dbReference type="PANTHER" id="PTHR12121:SF45">
    <property type="entry name" value="NOCTURNIN"/>
    <property type="match status" value="1"/>
</dbReference>
<comment type="similarity">
    <text evidence="1">Belongs to the CCR4/nocturin family.</text>
</comment>
<dbReference type="InterPro" id="IPR050410">
    <property type="entry name" value="CCR4/nocturin_mRNA_transcr"/>
</dbReference>
<dbReference type="EMBL" id="CAJRST010017779">
    <property type="protein sequence ID" value="CAG5945394.1"/>
    <property type="molecule type" value="Genomic_DNA"/>
</dbReference>
<keyword evidence="7" id="KW-1185">Reference proteome</keyword>
<dbReference type="Gene3D" id="3.60.10.10">
    <property type="entry name" value="Endonuclease/exonuclease/phosphatase"/>
    <property type="match status" value="1"/>
</dbReference>
<evidence type="ECO:0000256" key="2">
    <source>
        <dbReference type="ARBA" id="ARBA00022801"/>
    </source>
</evidence>
<evidence type="ECO:0000313" key="7">
    <source>
        <dbReference type="Proteomes" id="UP000677803"/>
    </source>
</evidence>
<keyword evidence="2" id="KW-0378">Hydrolase</keyword>
<dbReference type="Pfam" id="PF03372">
    <property type="entry name" value="Exo_endo_phos"/>
    <property type="match status" value="1"/>
</dbReference>
<feature type="domain" description="Endonuclease/exonuclease/phosphatase" evidence="5">
    <location>
        <begin position="105"/>
        <end position="448"/>
    </location>
</feature>
<gene>
    <name evidence="6" type="ORF">MMEN_LOCUS14063</name>
</gene>
<evidence type="ECO:0000256" key="3">
    <source>
        <dbReference type="ARBA" id="ARBA00023807"/>
    </source>
</evidence>
<comment type="caution">
    <text evidence="6">The sequence shown here is derived from an EMBL/GenBank/DDBJ whole genome shotgun (WGS) entry which is preliminary data.</text>
</comment>
<dbReference type="SUPFAM" id="SSF56219">
    <property type="entry name" value="DNase I-like"/>
    <property type="match status" value="1"/>
</dbReference>
<evidence type="ECO:0000313" key="6">
    <source>
        <dbReference type="EMBL" id="CAG5945394.1"/>
    </source>
</evidence>
<dbReference type="GO" id="GO:0000175">
    <property type="term" value="F:3'-5'-RNA exonuclease activity"/>
    <property type="evidence" value="ECO:0007669"/>
    <property type="project" value="TreeGrafter"/>
</dbReference>
<sequence>MHDPDGAAGGAVLPPELDELPVEAGGPAPQGLLTLPQELLPVQGTGRGQRAPPPCPPDPPACPLDRDQLLRQCEEALRGRPPRLHRKFVQLRREDGAPRSPIRVMQWNILAQALGEGVDGFVRCPPEALSWSWRKPLILEEILSYRPHLLCLQEVDHFHDALRPALAGLGYAGHFCPKPWSPCLQVPGNNGPDGCALFYDRSRFQLLDSTGLRLNAMMVPTNQVGSNQVGGQPGRGPTGGDPKGGGLAPEAGQVRADQVGVQLGTHLAPPTPPGRALEPGPYPVRPPLVGPSPDLISPQVAVVTTLRCRDSGRSLAVASVHLKARAGWEWLRSAQGCDLLRHLAARPRPPDAILVCGDFNAAPAEDVYRRFAASPLGLDSACKQLSRDGLSEPEFTSWKIRATGESRGTLDYVWFSRRALAVDGVLELPSEQQVGPDRLPSRSYPSDHLSLVCDFSFRD</sequence>
<feature type="region of interest" description="Disordered" evidence="4">
    <location>
        <begin position="1"/>
        <end position="57"/>
    </location>
</feature>
<evidence type="ECO:0000259" key="5">
    <source>
        <dbReference type="Pfam" id="PF03372"/>
    </source>
</evidence>
<evidence type="ECO:0000256" key="1">
    <source>
        <dbReference type="ARBA" id="ARBA00010774"/>
    </source>
</evidence>
<dbReference type="GO" id="GO:0006139">
    <property type="term" value="P:nucleobase-containing compound metabolic process"/>
    <property type="evidence" value="ECO:0007669"/>
    <property type="project" value="UniProtKB-ARBA"/>
</dbReference>
<dbReference type="OrthoDB" id="276515at2759"/>
<reference evidence="6" key="1">
    <citation type="submission" date="2021-05" db="EMBL/GenBank/DDBJ databases">
        <authorList>
            <person name="Tigano A."/>
        </authorList>
    </citation>
    <scope>NUCLEOTIDE SEQUENCE</scope>
</reference>
<dbReference type="AlphaFoldDB" id="A0A8S4BJ57"/>
<dbReference type="InterPro" id="IPR005135">
    <property type="entry name" value="Endo/exonuclease/phosphatase"/>
</dbReference>
<evidence type="ECO:0000256" key="4">
    <source>
        <dbReference type="SAM" id="MobiDB-lite"/>
    </source>
</evidence>
<organism evidence="6 7">
    <name type="scientific">Menidia menidia</name>
    <name type="common">Atlantic silverside</name>
    <dbReference type="NCBI Taxonomy" id="238744"/>
    <lineage>
        <taxon>Eukaryota</taxon>
        <taxon>Metazoa</taxon>
        <taxon>Chordata</taxon>
        <taxon>Craniata</taxon>
        <taxon>Vertebrata</taxon>
        <taxon>Euteleostomi</taxon>
        <taxon>Actinopterygii</taxon>
        <taxon>Neopterygii</taxon>
        <taxon>Teleostei</taxon>
        <taxon>Neoteleostei</taxon>
        <taxon>Acanthomorphata</taxon>
        <taxon>Ovalentaria</taxon>
        <taxon>Atherinomorphae</taxon>
        <taxon>Atheriniformes</taxon>
        <taxon>Atherinopsidae</taxon>
        <taxon>Menidiinae</taxon>
        <taxon>Menidia</taxon>
    </lineage>
</organism>
<feature type="region of interest" description="Disordered" evidence="4">
    <location>
        <begin position="223"/>
        <end position="250"/>
    </location>
</feature>